<keyword evidence="1" id="KW-0812">Transmembrane</keyword>
<keyword evidence="1" id="KW-1133">Transmembrane helix</keyword>
<feature type="transmembrane region" description="Helical" evidence="1">
    <location>
        <begin position="34"/>
        <end position="54"/>
    </location>
</feature>
<keyword evidence="1" id="KW-0472">Membrane</keyword>
<evidence type="ECO:0000313" key="2">
    <source>
        <dbReference type="EMBL" id="AAP25055.1"/>
    </source>
</evidence>
<evidence type="ECO:0000256" key="1">
    <source>
        <dbReference type="SAM" id="Phobius"/>
    </source>
</evidence>
<evidence type="ECO:0000313" key="3">
    <source>
        <dbReference type="Proteomes" id="UP000000427"/>
    </source>
</evidence>
<gene>
    <name evidence="2" type="ordered locus">BA_1076</name>
</gene>
<reference evidence="2 3" key="1">
    <citation type="journal article" date="2003" name="Nature">
        <title>The genome sequence of Bacillus anthracis Ames and comparison to closely related bacteria.</title>
        <authorList>
            <person name="Read T.D."/>
            <person name="Peterson S.N."/>
            <person name="Tourasse N."/>
            <person name="Baillie L.W."/>
            <person name="Paulsen I.T."/>
            <person name="Nelson K.E."/>
            <person name="Tettelin H."/>
            <person name="Fouts D.E."/>
            <person name="Eisen J.A."/>
            <person name="Gill S.R."/>
            <person name="Holtzapple E.K."/>
            <person name="Okstad O.A."/>
            <person name="Helgason E."/>
            <person name="Rilstone J."/>
            <person name="Wu M."/>
            <person name="Kolonay J.F."/>
            <person name="Beanan M.J."/>
            <person name="Dodson R.J."/>
            <person name="Brinkac L.M."/>
            <person name="Gwinn M."/>
            <person name="DeBoy R.T."/>
            <person name="Madpu R."/>
            <person name="Daugherty S.C."/>
            <person name="Durkin A.S."/>
            <person name="Haft D.H."/>
            <person name="Nelson W.C."/>
            <person name="Peterson J.D."/>
            <person name="Pop M."/>
            <person name="Khouri H.M."/>
            <person name="Radune D."/>
            <person name="Benton J.L."/>
            <person name="Mahamoud Y."/>
            <person name="Jiang L."/>
            <person name="Hance I.R."/>
            <person name="Weidman J.F."/>
            <person name="Berry K.J."/>
            <person name="Plaut R.D."/>
            <person name="Wolf A.M."/>
            <person name="Watkins K.L."/>
            <person name="Nierman W.C."/>
            <person name="Hazen A."/>
            <person name="Cline R."/>
            <person name="Redmond C."/>
            <person name="Thwaite J.E."/>
            <person name="White O."/>
            <person name="Salzberg S.L."/>
            <person name="Thomason B."/>
            <person name="Friedlander A.M."/>
            <person name="Koehler T.M."/>
            <person name="Hanna P.C."/>
            <person name="Kolsto A.B."/>
            <person name="Fraser C.M."/>
        </authorList>
    </citation>
    <scope>NUCLEOTIDE SEQUENCE [LARGE SCALE GENOMIC DNA]</scope>
    <source>
        <strain evidence="3">Ames / isolate Porton</strain>
    </source>
</reference>
<dbReference type="KEGG" id="ban:BA_1076"/>
<evidence type="ECO:0008006" key="4">
    <source>
        <dbReference type="Google" id="ProtNLM"/>
    </source>
</evidence>
<feature type="transmembrane region" description="Helical" evidence="1">
    <location>
        <begin position="61"/>
        <end position="80"/>
    </location>
</feature>
<organism evidence="2 3">
    <name type="scientific">Bacillus anthracis</name>
    <name type="common">anthrax bacterium</name>
    <dbReference type="NCBI Taxonomy" id="1392"/>
    <lineage>
        <taxon>Bacteria</taxon>
        <taxon>Bacillati</taxon>
        <taxon>Bacillota</taxon>
        <taxon>Bacilli</taxon>
        <taxon>Bacillales</taxon>
        <taxon>Bacillaceae</taxon>
        <taxon>Bacillus</taxon>
        <taxon>Bacillus cereus group</taxon>
    </lineage>
</organism>
<dbReference type="Proteomes" id="UP000000427">
    <property type="component" value="Chromosome"/>
</dbReference>
<dbReference type="AlphaFoldDB" id="A0A2P0HB28"/>
<dbReference type="EMBL" id="AE016879">
    <property type="protein sequence ID" value="AAP25055.1"/>
    <property type="molecule type" value="Genomic_DNA"/>
</dbReference>
<sequence length="108" mass="12284">MNQLAIFFSTIVMLQFIADVTGFTQNLDITYNLIHTAASYITFSLAVIFTLIGARRELSKYAIISLCLVVGIKAKGSLFYGDWLARRKRIVNKPLISKIVRKLEVYYT</sequence>
<protein>
    <recommendedName>
        <fullName evidence="4">Group-Specific protein</fullName>
    </recommendedName>
</protein>
<name>A0A2P0HB28_BACAN</name>
<accession>A0A2P0HB28</accession>
<proteinExistence type="predicted"/>